<evidence type="ECO:0000256" key="4">
    <source>
        <dbReference type="ARBA" id="ARBA00012216"/>
    </source>
</evidence>
<dbReference type="GO" id="GO:0005524">
    <property type="term" value="F:ATP binding"/>
    <property type="evidence" value="ECO:0007669"/>
    <property type="project" value="UniProtKB-UniRule"/>
</dbReference>
<accession>A0A0A2G1U9</accession>
<dbReference type="InterPro" id="IPR011761">
    <property type="entry name" value="ATP-grasp"/>
</dbReference>
<feature type="domain" description="ATP-grasp" evidence="18">
    <location>
        <begin position="120"/>
        <end position="321"/>
    </location>
</feature>
<evidence type="ECO:0000256" key="10">
    <source>
        <dbReference type="ARBA" id="ARBA00022960"/>
    </source>
</evidence>
<comment type="pathway">
    <text evidence="14">Cell wall biogenesis; peptidoglycan biosynthesis.</text>
</comment>
<evidence type="ECO:0000256" key="17">
    <source>
        <dbReference type="PROSITE-ProRule" id="PRU00409"/>
    </source>
</evidence>
<dbReference type="PANTHER" id="PTHR23132">
    <property type="entry name" value="D-ALANINE--D-ALANINE LIGASE"/>
    <property type="match status" value="1"/>
</dbReference>
<dbReference type="RefSeq" id="WP_036884986.1">
    <property type="nucleotide sequence ID" value="NZ_JQZW01000015.1"/>
</dbReference>
<feature type="binding site" evidence="16">
    <location>
        <position position="288"/>
    </location>
    <ligand>
        <name>Mg(2+)</name>
        <dbReference type="ChEBI" id="CHEBI:18420"/>
        <label>2</label>
    </ligand>
</feature>
<dbReference type="AlphaFoldDB" id="A0A0A2G1U9"/>
<evidence type="ECO:0000313" key="20">
    <source>
        <dbReference type="Proteomes" id="UP000030134"/>
    </source>
</evidence>
<keyword evidence="6 14" id="KW-0436">Ligase</keyword>
<dbReference type="Proteomes" id="UP000030134">
    <property type="component" value="Unassembled WGS sequence"/>
</dbReference>
<dbReference type="NCBIfam" id="TIGR01205">
    <property type="entry name" value="D_ala_D_alaTIGR"/>
    <property type="match status" value="1"/>
</dbReference>
<gene>
    <name evidence="14" type="primary">ddl</name>
    <name evidence="19" type="ORF">HQ36_07925</name>
</gene>
<sequence length="326" mass="36458">MRSVIAVVAGGYSGEYEVSLRSAANIMRSIDQALFEPYLVLIGKKAWQVRIGDSYYPIDKNDFSFEEEGVKRRFSYAFITLHGTPGENGLLQGYLDMLQIPYNTGGVLTEALTFDKYCCNRYLSTFGIRTAQSVRLLAREVYDIESIAREITLPCFVKPNVGGSSIATSKVTDKEQLQPAIERAFQEATEVMVERMIVGTEVTCGCYIVGGIAHALPVTEVVVHDVEFFDYEAKYLGKSDEITPARIPDEQTQQIQQLTKDIARYIQANGIIRVDYIIEADGRPTLLEVNTTPGMTDASFIPQQVRAAQMELSNLFTEIIQDKLQK</sequence>
<dbReference type="eggNOG" id="COG1181">
    <property type="taxonomic scope" value="Bacteria"/>
</dbReference>
<keyword evidence="20" id="KW-1185">Reference proteome</keyword>
<keyword evidence="10 14" id="KW-0133">Cell shape</keyword>
<dbReference type="NCBIfam" id="NF002378">
    <property type="entry name" value="PRK01372.1"/>
    <property type="match status" value="1"/>
</dbReference>
<dbReference type="PROSITE" id="PS00843">
    <property type="entry name" value="DALA_DALA_LIGASE_1"/>
    <property type="match status" value="1"/>
</dbReference>
<evidence type="ECO:0000256" key="15">
    <source>
        <dbReference type="PIRSR" id="PIRSR039102-1"/>
    </source>
</evidence>
<comment type="similarity">
    <text evidence="3 14">Belongs to the D-alanine--D-alanine ligase family.</text>
</comment>
<evidence type="ECO:0000256" key="3">
    <source>
        <dbReference type="ARBA" id="ARBA00010871"/>
    </source>
</evidence>
<evidence type="ECO:0000259" key="18">
    <source>
        <dbReference type="PROSITE" id="PS50975"/>
    </source>
</evidence>
<evidence type="ECO:0000256" key="2">
    <source>
        <dbReference type="ARBA" id="ARBA00004496"/>
    </source>
</evidence>
<dbReference type="InterPro" id="IPR011127">
    <property type="entry name" value="Dala_Dala_lig_N"/>
</dbReference>
<comment type="cofactor">
    <cofactor evidence="1">
        <name>Mn(2+)</name>
        <dbReference type="ChEBI" id="CHEBI:29035"/>
    </cofactor>
</comment>
<dbReference type="SUPFAM" id="SSF56059">
    <property type="entry name" value="Glutathione synthetase ATP-binding domain-like"/>
    <property type="match status" value="1"/>
</dbReference>
<dbReference type="InterPro" id="IPR011095">
    <property type="entry name" value="Dala_Dala_lig_C"/>
</dbReference>
<feature type="binding site" evidence="16">
    <location>
        <position position="288"/>
    </location>
    <ligand>
        <name>Mg(2+)</name>
        <dbReference type="ChEBI" id="CHEBI:18420"/>
        <label>1</label>
    </ligand>
</feature>
<keyword evidence="8 17" id="KW-0547">Nucleotide-binding</keyword>
<comment type="subcellular location">
    <subcellularLocation>
        <location evidence="2 14">Cytoplasm</location>
    </subcellularLocation>
</comment>
<dbReference type="HAMAP" id="MF_00047">
    <property type="entry name" value="Dala_Dala_lig"/>
    <property type="match status" value="1"/>
</dbReference>
<comment type="cofactor">
    <cofactor evidence="16">
        <name>Mg(2+)</name>
        <dbReference type="ChEBI" id="CHEBI:18420"/>
    </cofactor>
    <cofactor evidence="16">
        <name>Mn(2+)</name>
        <dbReference type="ChEBI" id="CHEBI:29035"/>
    </cofactor>
    <text evidence="16">Binds 2 magnesium or manganese ions per subunit.</text>
</comment>
<dbReference type="PANTHER" id="PTHR23132:SF23">
    <property type="entry name" value="D-ALANINE--D-ALANINE LIGASE B"/>
    <property type="match status" value="1"/>
</dbReference>
<evidence type="ECO:0000256" key="6">
    <source>
        <dbReference type="ARBA" id="ARBA00022598"/>
    </source>
</evidence>
<dbReference type="GO" id="GO:0008716">
    <property type="term" value="F:D-alanine-D-alanine ligase activity"/>
    <property type="evidence" value="ECO:0007669"/>
    <property type="project" value="UniProtKB-UniRule"/>
</dbReference>
<keyword evidence="9 17" id="KW-0067">ATP-binding</keyword>
<keyword evidence="11 14" id="KW-0573">Peptidoglycan synthesis</keyword>
<dbReference type="UniPathway" id="UPA00219"/>
<keyword evidence="16" id="KW-0464">Manganese</keyword>
<evidence type="ECO:0000256" key="8">
    <source>
        <dbReference type="ARBA" id="ARBA00022741"/>
    </source>
</evidence>
<feature type="active site" evidence="15">
    <location>
        <position position="164"/>
    </location>
</feature>
<dbReference type="GO" id="GO:0009252">
    <property type="term" value="P:peptidoglycan biosynthetic process"/>
    <property type="evidence" value="ECO:0007669"/>
    <property type="project" value="UniProtKB-UniRule"/>
</dbReference>
<dbReference type="InterPro" id="IPR016185">
    <property type="entry name" value="PreATP-grasp_dom_sf"/>
</dbReference>
<evidence type="ECO:0000256" key="9">
    <source>
        <dbReference type="ARBA" id="ARBA00022840"/>
    </source>
</evidence>
<dbReference type="Gene3D" id="3.30.1490.20">
    <property type="entry name" value="ATP-grasp fold, A domain"/>
    <property type="match status" value="1"/>
</dbReference>
<dbReference type="GO" id="GO:0005737">
    <property type="term" value="C:cytoplasm"/>
    <property type="evidence" value="ECO:0007669"/>
    <property type="project" value="UniProtKB-SubCell"/>
</dbReference>
<feature type="active site" evidence="15">
    <location>
        <position position="15"/>
    </location>
</feature>
<evidence type="ECO:0000256" key="5">
    <source>
        <dbReference type="ARBA" id="ARBA00022490"/>
    </source>
</evidence>
<evidence type="ECO:0000256" key="1">
    <source>
        <dbReference type="ARBA" id="ARBA00001936"/>
    </source>
</evidence>
<dbReference type="EC" id="6.3.2.4" evidence="4 14"/>
<dbReference type="EMBL" id="JQZW01000015">
    <property type="protein sequence ID" value="KGN97263.1"/>
    <property type="molecule type" value="Genomic_DNA"/>
</dbReference>
<keyword evidence="5 14" id="KW-0963">Cytoplasm</keyword>
<feature type="active site" evidence="15">
    <location>
        <position position="299"/>
    </location>
</feature>
<comment type="caution">
    <text evidence="19">The sequence shown here is derived from an EMBL/GenBank/DDBJ whole genome shotgun (WGS) entry which is preliminary data.</text>
</comment>
<dbReference type="PIRSF" id="PIRSF039102">
    <property type="entry name" value="Ddl/VanB"/>
    <property type="match status" value="1"/>
</dbReference>
<dbReference type="GO" id="GO:0046872">
    <property type="term" value="F:metal ion binding"/>
    <property type="evidence" value="ECO:0007669"/>
    <property type="project" value="UniProtKB-KW"/>
</dbReference>
<keyword evidence="7 16" id="KW-0479">Metal-binding</keyword>
<dbReference type="InterPro" id="IPR005905">
    <property type="entry name" value="D_ala_D_ala"/>
</dbReference>
<evidence type="ECO:0000313" key="19">
    <source>
        <dbReference type="EMBL" id="KGN97263.1"/>
    </source>
</evidence>
<dbReference type="SUPFAM" id="SSF52440">
    <property type="entry name" value="PreATP-grasp domain"/>
    <property type="match status" value="1"/>
</dbReference>
<dbReference type="Pfam" id="PF07478">
    <property type="entry name" value="Dala_Dala_lig_C"/>
    <property type="match status" value="1"/>
</dbReference>
<dbReference type="STRING" id="266762.HQ36_07925"/>
<evidence type="ECO:0000256" key="16">
    <source>
        <dbReference type="PIRSR" id="PIRSR039102-3"/>
    </source>
</evidence>
<dbReference type="PROSITE" id="PS00844">
    <property type="entry name" value="DALA_DALA_LIGASE_2"/>
    <property type="match status" value="1"/>
</dbReference>
<organism evidence="19 20">
    <name type="scientific">Porphyromonas gingivicanis</name>
    <dbReference type="NCBI Taxonomy" id="266762"/>
    <lineage>
        <taxon>Bacteria</taxon>
        <taxon>Pseudomonadati</taxon>
        <taxon>Bacteroidota</taxon>
        <taxon>Bacteroidia</taxon>
        <taxon>Bacteroidales</taxon>
        <taxon>Porphyromonadaceae</taxon>
        <taxon>Porphyromonas</taxon>
    </lineage>
</organism>
<evidence type="ECO:0000256" key="13">
    <source>
        <dbReference type="ARBA" id="ARBA00047614"/>
    </source>
</evidence>
<protein>
    <recommendedName>
        <fullName evidence="4 14">D-alanine--D-alanine ligase</fullName>
        <ecNumber evidence="4 14">6.3.2.4</ecNumber>
    </recommendedName>
    <alternativeName>
        <fullName evidence="14">D-Ala-D-Ala ligase</fullName>
    </alternativeName>
    <alternativeName>
        <fullName evidence="14">D-alanylalanine synthetase</fullName>
    </alternativeName>
</protein>
<reference evidence="19 20" key="1">
    <citation type="submission" date="2014-08" db="EMBL/GenBank/DDBJ databases">
        <title>Porphyromonas gingivicanis strain:COT-022_OH1391 Genome sequencing.</title>
        <authorList>
            <person name="Wallis C."/>
            <person name="Deusch O."/>
            <person name="O'Flynn C."/>
            <person name="Davis I."/>
            <person name="Jospin G."/>
            <person name="Darling A.E."/>
            <person name="Coil D.A."/>
            <person name="Alexiev A."/>
            <person name="Horsfall A."/>
            <person name="Kirkwood N."/>
            <person name="Harris S."/>
            <person name="Eisen J.A."/>
        </authorList>
    </citation>
    <scope>NUCLEOTIDE SEQUENCE [LARGE SCALE GENOMIC DNA]</scope>
    <source>
        <strain evidence="20">COT-022 OH1391</strain>
    </source>
</reference>
<dbReference type="Pfam" id="PF01820">
    <property type="entry name" value="Dala_Dala_lig_N"/>
    <property type="match status" value="1"/>
</dbReference>
<dbReference type="PROSITE" id="PS50975">
    <property type="entry name" value="ATP_GRASP"/>
    <property type="match status" value="1"/>
</dbReference>
<keyword evidence="16" id="KW-0460">Magnesium</keyword>
<dbReference type="GO" id="GO:0008360">
    <property type="term" value="P:regulation of cell shape"/>
    <property type="evidence" value="ECO:0007669"/>
    <property type="project" value="UniProtKB-KW"/>
</dbReference>
<name>A0A0A2G1U9_9PORP</name>
<dbReference type="InterPro" id="IPR013815">
    <property type="entry name" value="ATP_grasp_subdomain_1"/>
</dbReference>
<comment type="function">
    <text evidence="14">Cell wall formation.</text>
</comment>
<feature type="binding site" evidence="16">
    <location>
        <position position="290"/>
    </location>
    <ligand>
        <name>Mg(2+)</name>
        <dbReference type="ChEBI" id="CHEBI:18420"/>
        <label>2</label>
    </ligand>
</feature>
<dbReference type="GO" id="GO:0071555">
    <property type="term" value="P:cell wall organization"/>
    <property type="evidence" value="ECO:0007669"/>
    <property type="project" value="UniProtKB-KW"/>
</dbReference>
<dbReference type="Gene3D" id="3.40.50.20">
    <property type="match status" value="1"/>
</dbReference>
<evidence type="ECO:0000256" key="14">
    <source>
        <dbReference type="HAMAP-Rule" id="MF_00047"/>
    </source>
</evidence>
<evidence type="ECO:0000256" key="7">
    <source>
        <dbReference type="ARBA" id="ARBA00022723"/>
    </source>
</evidence>
<evidence type="ECO:0000256" key="12">
    <source>
        <dbReference type="ARBA" id="ARBA00023316"/>
    </source>
</evidence>
<dbReference type="Gene3D" id="3.30.470.20">
    <property type="entry name" value="ATP-grasp fold, B domain"/>
    <property type="match status" value="1"/>
</dbReference>
<evidence type="ECO:0000256" key="11">
    <source>
        <dbReference type="ARBA" id="ARBA00022984"/>
    </source>
</evidence>
<proteinExistence type="inferred from homology"/>
<comment type="catalytic activity">
    <reaction evidence="13 14">
        <text>2 D-alanine + ATP = D-alanyl-D-alanine + ADP + phosphate + H(+)</text>
        <dbReference type="Rhea" id="RHEA:11224"/>
        <dbReference type="ChEBI" id="CHEBI:15378"/>
        <dbReference type="ChEBI" id="CHEBI:30616"/>
        <dbReference type="ChEBI" id="CHEBI:43474"/>
        <dbReference type="ChEBI" id="CHEBI:57416"/>
        <dbReference type="ChEBI" id="CHEBI:57822"/>
        <dbReference type="ChEBI" id="CHEBI:456216"/>
        <dbReference type="EC" id="6.3.2.4"/>
    </reaction>
</comment>
<keyword evidence="12 14" id="KW-0961">Cell wall biogenesis/degradation</keyword>
<dbReference type="InterPro" id="IPR000291">
    <property type="entry name" value="D-Ala_lig_Van_CS"/>
</dbReference>
<feature type="binding site" evidence="16">
    <location>
        <position position="275"/>
    </location>
    <ligand>
        <name>Mg(2+)</name>
        <dbReference type="ChEBI" id="CHEBI:18420"/>
        <label>1</label>
    </ligand>
</feature>
<dbReference type="NCBIfam" id="NF002527">
    <property type="entry name" value="PRK01966.1-3"/>
    <property type="match status" value="1"/>
</dbReference>